<organism evidence="13 14">
    <name type="scientific">Streptomyces oceani</name>
    <dbReference type="NCBI Taxonomy" id="1075402"/>
    <lineage>
        <taxon>Bacteria</taxon>
        <taxon>Bacillati</taxon>
        <taxon>Actinomycetota</taxon>
        <taxon>Actinomycetes</taxon>
        <taxon>Kitasatosporales</taxon>
        <taxon>Streptomycetaceae</taxon>
        <taxon>Streptomyces</taxon>
    </lineage>
</organism>
<dbReference type="InterPro" id="IPR051084">
    <property type="entry name" value="H+-coupled_symporters"/>
</dbReference>
<keyword evidence="7 11" id="KW-1133">Transmembrane helix</keyword>
<dbReference type="InterPro" id="IPR011701">
    <property type="entry name" value="MFS"/>
</dbReference>
<evidence type="ECO:0000256" key="4">
    <source>
        <dbReference type="ARBA" id="ARBA00022475"/>
    </source>
</evidence>
<dbReference type="PROSITE" id="PS50850">
    <property type="entry name" value="MFS"/>
    <property type="match status" value="1"/>
</dbReference>
<evidence type="ECO:0000256" key="5">
    <source>
        <dbReference type="ARBA" id="ARBA00022692"/>
    </source>
</evidence>
<dbReference type="EMBL" id="LJGU01000132">
    <property type="protein sequence ID" value="OEU97047.1"/>
    <property type="molecule type" value="Genomic_DNA"/>
</dbReference>
<dbReference type="InterPro" id="IPR036259">
    <property type="entry name" value="MFS_trans_sf"/>
</dbReference>
<keyword evidence="5 11" id="KW-0812">Transmembrane</keyword>
<dbReference type="Gene3D" id="1.20.1250.20">
    <property type="entry name" value="MFS general substrate transporter like domains"/>
    <property type="match status" value="2"/>
</dbReference>
<feature type="transmembrane region" description="Helical" evidence="11">
    <location>
        <begin position="57"/>
        <end position="80"/>
    </location>
</feature>
<comment type="caution">
    <text evidence="13">The sequence shown here is derived from an EMBL/GenBank/DDBJ whole genome shotgun (WGS) entry which is preliminary data.</text>
</comment>
<feature type="transmembrane region" description="Helical" evidence="11">
    <location>
        <begin position="20"/>
        <end position="45"/>
    </location>
</feature>
<evidence type="ECO:0000256" key="11">
    <source>
        <dbReference type="SAM" id="Phobius"/>
    </source>
</evidence>
<feature type="transmembrane region" description="Helical" evidence="11">
    <location>
        <begin position="281"/>
        <end position="300"/>
    </location>
</feature>
<feature type="transmembrane region" description="Helical" evidence="11">
    <location>
        <begin position="192"/>
        <end position="211"/>
    </location>
</feature>
<feature type="transmembrane region" description="Helical" evidence="11">
    <location>
        <begin position="337"/>
        <end position="361"/>
    </location>
</feature>
<dbReference type="SUPFAM" id="SSF103473">
    <property type="entry name" value="MFS general substrate transporter"/>
    <property type="match status" value="1"/>
</dbReference>
<dbReference type="AlphaFoldDB" id="A0A1E7JZC9"/>
<evidence type="ECO:0000256" key="6">
    <source>
        <dbReference type="ARBA" id="ARBA00022847"/>
    </source>
</evidence>
<evidence type="ECO:0000256" key="3">
    <source>
        <dbReference type="ARBA" id="ARBA00022448"/>
    </source>
</evidence>
<evidence type="ECO:0000259" key="12">
    <source>
        <dbReference type="PROSITE" id="PS50850"/>
    </source>
</evidence>
<proteinExistence type="inferred from homology"/>
<protein>
    <recommendedName>
        <fullName evidence="10">Putative proline/betaine transporter</fullName>
    </recommendedName>
</protein>
<evidence type="ECO:0000313" key="14">
    <source>
        <dbReference type="Proteomes" id="UP000176101"/>
    </source>
</evidence>
<comment type="subcellular location">
    <subcellularLocation>
        <location evidence="1">Cell membrane</location>
        <topology evidence="1">Multi-pass membrane protein</topology>
    </subcellularLocation>
</comment>
<keyword evidence="6" id="KW-0769">Symport</keyword>
<reference evidence="13 14" key="1">
    <citation type="journal article" date="2016" name="Front. Microbiol.">
        <title>Comparative Genomics Analysis of Streptomyces Species Reveals Their Adaptation to the Marine Environment and Their Diversity at the Genomic Level.</title>
        <authorList>
            <person name="Tian X."/>
            <person name="Zhang Z."/>
            <person name="Yang T."/>
            <person name="Chen M."/>
            <person name="Li J."/>
            <person name="Chen F."/>
            <person name="Yang J."/>
            <person name="Li W."/>
            <person name="Zhang B."/>
            <person name="Zhang Z."/>
            <person name="Wu J."/>
            <person name="Zhang C."/>
            <person name="Long L."/>
            <person name="Xiao J."/>
        </authorList>
    </citation>
    <scope>NUCLEOTIDE SEQUENCE [LARGE SCALE GENOMIC DNA]</scope>
    <source>
        <strain evidence="13 14">SCSIO 02100</strain>
    </source>
</reference>
<feature type="transmembrane region" description="Helical" evidence="11">
    <location>
        <begin position="122"/>
        <end position="145"/>
    </location>
</feature>
<dbReference type="RefSeq" id="WP_070197606.1">
    <property type="nucleotide sequence ID" value="NZ_LJGU01000132.1"/>
</dbReference>
<dbReference type="PANTHER" id="PTHR43528">
    <property type="entry name" value="ALPHA-KETOGLUTARATE PERMEASE"/>
    <property type="match status" value="1"/>
</dbReference>
<evidence type="ECO:0000256" key="7">
    <source>
        <dbReference type="ARBA" id="ARBA00022989"/>
    </source>
</evidence>
<evidence type="ECO:0000256" key="1">
    <source>
        <dbReference type="ARBA" id="ARBA00004651"/>
    </source>
</evidence>
<evidence type="ECO:0000256" key="9">
    <source>
        <dbReference type="ARBA" id="ARBA00037295"/>
    </source>
</evidence>
<keyword evidence="4" id="KW-1003">Cell membrane</keyword>
<feature type="domain" description="Major facilitator superfamily (MFS) profile" evidence="12">
    <location>
        <begin position="20"/>
        <end position="430"/>
    </location>
</feature>
<dbReference type="Pfam" id="PF07690">
    <property type="entry name" value="MFS_1"/>
    <property type="match status" value="1"/>
</dbReference>
<feature type="transmembrane region" description="Helical" evidence="11">
    <location>
        <begin position="402"/>
        <end position="423"/>
    </location>
</feature>
<gene>
    <name evidence="13" type="ORF">AN216_17500</name>
</gene>
<dbReference type="PATRIC" id="fig|1075402.3.peg.2482"/>
<evidence type="ECO:0000313" key="13">
    <source>
        <dbReference type="EMBL" id="OEU97047.1"/>
    </source>
</evidence>
<feature type="transmembrane region" description="Helical" evidence="11">
    <location>
        <begin position="312"/>
        <end position="331"/>
    </location>
</feature>
<dbReference type="InterPro" id="IPR005829">
    <property type="entry name" value="Sugar_transporter_CS"/>
</dbReference>
<keyword evidence="3" id="KW-0813">Transport</keyword>
<dbReference type="InterPro" id="IPR020846">
    <property type="entry name" value="MFS_dom"/>
</dbReference>
<dbReference type="PROSITE" id="PS00217">
    <property type="entry name" value="SUGAR_TRANSPORT_2"/>
    <property type="match status" value="1"/>
</dbReference>
<comment type="similarity">
    <text evidence="2">Belongs to the major facilitator superfamily. Metabolite:H+ Symporter (MHS) family (TC 2.A.1.6) family.</text>
</comment>
<sequence>MAELTSTADSQDSERISPRVVAAGAVGSIVEYFDFGVYGYVATILSTHFFVSGDDTAGLLATLATFAVAFALRPVGGVIFGHLGDRYGRKDALAGTVVLMAVASGLIGLLPTYAAIGVGATALLVLARCLQGVAAGGELGGAASFVAEHSPNGKRGLYCSTTQTGALAGALLAALCVSLLNTTLGEETMRDWGWRVPFLIAIPLGVVGLLIRARLHDTPAFQQVNEEKETASAPLLEALRTHRKALLQCLGLSILLFSAYYVFYVYVNIHFQEVLGISSGVAFWSTVATLGVSTACMPLFGALTDRVGRKPVLLGASIAAITLPVPGFVLFEVSTGWAVASHIVLGLIDSALMGAAFATFAEMFPTRVRYTGIALGFNLGSAAAGGTAPYICTWLVDLTGSSLAPAWFVVGTALITLGAAVALRETAGTQLRDA</sequence>
<feature type="transmembrane region" description="Helical" evidence="11">
    <location>
        <begin position="157"/>
        <end position="180"/>
    </location>
</feature>
<dbReference type="FunFam" id="1.20.1250.20:FF:000001">
    <property type="entry name" value="Dicarboxylate MFS transporter"/>
    <property type="match status" value="1"/>
</dbReference>
<evidence type="ECO:0000256" key="2">
    <source>
        <dbReference type="ARBA" id="ARBA00008240"/>
    </source>
</evidence>
<dbReference type="Proteomes" id="UP000176101">
    <property type="component" value="Unassembled WGS sequence"/>
</dbReference>
<accession>A0A1E7JZC9</accession>
<evidence type="ECO:0000256" key="8">
    <source>
        <dbReference type="ARBA" id="ARBA00023136"/>
    </source>
</evidence>
<comment type="function">
    <text evidence="9">May be a proton symporter involved in the uptake of osmolytes such as proline and glycine betaine.</text>
</comment>
<feature type="transmembrane region" description="Helical" evidence="11">
    <location>
        <begin position="245"/>
        <end position="269"/>
    </location>
</feature>
<feature type="transmembrane region" description="Helical" evidence="11">
    <location>
        <begin position="373"/>
        <end position="396"/>
    </location>
</feature>
<feature type="transmembrane region" description="Helical" evidence="11">
    <location>
        <begin position="92"/>
        <end position="116"/>
    </location>
</feature>
<dbReference type="GO" id="GO:0005886">
    <property type="term" value="C:plasma membrane"/>
    <property type="evidence" value="ECO:0007669"/>
    <property type="project" value="UniProtKB-SubCell"/>
</dbReference>
<dbReference type="PANTHER" id="PTHR43528:SF1">
    <property type="entry name" value="ALPHA-KETOGLUTARATE PERMEASE"/>
    <property type="match status" value="1"/>
</dbReference>
<keyword evidence="14" id="KW-1185">Reference proteome</keyword>
<keyword evidence="8 11" id="KW-0472">Membrane</keyword>
<dbReference type="GO" id="GO:0015293">
    <property type="term" value="F:symporter activity"/>
    <property type="evidence" value="ECO:0007669"/>
    <property type="project" value="UniProtKB-KW"/>
</dbReference>
<name>A0A1E7JZC9_9ACTN</name>
<evidence type="ECO:0000256" key="10">
    <source>
        <dbReference type="ARBA" id="ARBA00039918"/>
    </source>
</evidence>